<evidence type="ECO:0000313" key="3">
    <source>
        <dbReference type="Proteomes" id="UP000199013"/>
    </source>
</evidence>
<reference evidence="3" key="1">
    <citation type="submission" date="2016-02" db="EMBL/GenBank/DDBJ databases">
        <authorList>
            <person name="Wibberg D."/>
        </authorList>
    </citation>
    <scope>NUCLEOTIDE SEQUENCE [LARGE SCALE GENOMIC DNA]</scope>
</reference>
<dbReference type="Proteomes" id="UP000199013">
    <property type="component" value="Unassembled WGS sequence"/>
</dbReference>
<keyword evidence="3" id="KW-1185">Reference proteome</keyword>
<accession>A0A1C3NVC2</accession>
<proteinExistence type="predicted"/>
<feature type="compositionally biased region" description="Low complexity" evidence="1">
    <location>
        <begin position="8"/>
        <end position="19"/>
    </location>
</feature>
<feature type="region of interest" description="Disordered" evidence="1">
    <location>
        <begin position="1"/>
        <end position="23"/>
    </location>
</feature>
<protein>
    <submittedName>
        <fullName evidence="2">Uncharacterized protein</fullName>
    </submittedName>
</protein>
<dbReference type="AlphaFoldDB" id="A0A1C3NVC2"/>
<organism evidence="2 3">
    <name type="scientific">Candidatus Protofrankia californiensis</name>
    <dbReference type="NCBI Taxonomy" id="1839754"/>
    <lineage>
        <taxon>Bacteria</taxon>
        <taxon>Bacillati</taxon>
        <taxon>Actinomycetota</taxon>
        <taxon>Actinomycetes</taxon>
        <taxon>Frankiales</taxon>
        <taxon>Frankiaceae</taxon>
        <taxon>Protofrankia</taxon>
    </lineage>
</organism>
<sequence length="68" mass="7094">MSNGAVDVSPAPVLPPAAEEASKLDRPLEVAFVRETEPTDDGDLVRDGLVGDVLLRDDDLVSDGTGFA</sequence>
<gene>
    <name evidence="2" type="ORF">FDG2_1308</name>
</gene>
<evidence type="ECO:0000256" key="1">
    <source>
        <dbReference type="SAM" id="MobiDB-lite"/>
    </source>
</evidence>
<name>A0A1C3NVC2_9ACTN</name>
<evidence type="ECO:0000313" key="2">
    <source>
        <dbReference type="EMBL" id="SBW19386.1"/>
    </source>
</evidence>
<dbReference type="EMBL" id="FLUV01000547">
    <property type="protein sequence ID" value="SBW19386.1"/>
    <property type="molecule type" value="Genomic_DNA"/>
</dbReference>